<evidence type="ECO:0000313" key="15">
    <source>
        <dbReference type="EMBL" id="OGZ57838.1"/>
    </source>
</evidence>
<protein>
    <submittedName>
        <fullName evidence="15">Uncharacterized protein</fullName>
    </submittedName>
</protein>
<evidence type="ECO:0000256" key="6">
    <source>
        <dbReference type="ARBA" id="ARBA00023027"/>
    </source>
</evidence>
<keyword evidence="8" id="KW-0576">Peroxisome</keyword>
<dbReference type="EMBL" id="MHOB01000014">
    <property type="protein sequence ID" value="OGZ57838.1"/>
    <property type="molecule type" value="Genomic_DNA"/>
</dbReference>
<dbReference type="InterPro" id="IPR036291">
    <property type="entry name" value="NAD(P)-bd_dom_sf"/>
</dbReference>
<dbReference type="GO" id="GO:0006635">
    <property type="term" value="P:fatty acid beta-oxidation"/>
    <property type="evidence" value="ECO:0007669"/>
    <property type="project" value="UniProtKB-UniPathway"/>
</dbReference>
<dbReference type="GO" id="GO:0016853">
    <property type="term" value="F:isomerase activity"/>
    <property type="evidence" value="ECO:0007669"/>
    <property type="project" value="UniProtKB-KW"/>
</dbReference>
<evidence type="ECO:0000256" key="12">
    <source>
        <dbReference type="ARBA" id="ARBA00049556"/>
    </source>
</evidence>
<feature type="domain" description="3-hydroxyacyl-CoA dehydrogenase C-terminal" evidence="13">
    <location>
        <begin position="495"/>
        <end position="585"/>
    </location>
</feature>
<dbReference type="PANTHER" id="PTHR23309">
    <property type="entry name" value="3-HYDROXYACYL-COA DEHYROGENASE"/>
    <property type="match status" value="1"/>
</dbReference>
<dbReference type="SUPFAM" id="SSF51735">
    <property type="entry name" value="NAD(P)-binding Rossmann-fold domains"/>
    <property type="match status" value="1"/>
</dbReference>
<dbReference type="UniPathway" id="UPA00659"/>
<dbReference type="GO" id="GO:0003857">
    <property type="term" value="F:(3S)-3-hydroxyacyl-CoA dehydrogenase (NAD+) activity"/>
    <property type="evidence" value="ECO:0007669"/>
    <property type="project" value="UniProtKB-EC"/>
</dbReference>
<evidence type="ECO:0000256" key="3">
    <source>
        <dbReference type="ARBA" id="ARBA00022832"/>
    </source>
</evidence>
<organism evidence="15 16">
    <name type="scientific">Candidatus Ryanbacteria bacterium RIFCSPLOWO2_12_FULL_47_9c</name>
    <dbReference type="NCBI Taxonomy" id="1802131"/>
    <lineage>
        <taxon>Bacteria</taxon>
        <taxon>Candidatus Ryaniibacteriota</taxon>
    </lineage>
</organism>
<evidence type="ECO:0000256" key="7">
    <source>
        <dbReference type="ARBA" id="ARBA00023098"/>
    </source>
</evidence>
<evidence type="ECO:0000256" key="10">
    <source>
        <dbReference type="ARBA" id="ARBA00023239"/>
    </source>
</evidence>
<sequence length="673" mass="72996">MSTQLFTHQVLDRVAWVTFDSGGMNTISTRAIKELGDLVDELDGTSLKGVILKGNKFGLGSGADIRELMRASRDDLARLIDDGHDVLFRIEESLVPWLAVIDGFALGGILELALACRGIIATAKSTIGFPEIRLNIFPGLGGTQRAPRRCGLVNATDPVNGQAGFTAILTGKNFKAREAEAIRLIDAVIPEGYLTASFALCFLSETLSTLDRTPPPDLAQAESLKSIVLPTIKKATMGRPNPRAPYVALDVMVKGATLPLREAIKIERDAFLEVATSSEGKAGMRFFFAQQSTQKLPKGFLGKPRKIEYVAVDGIDGFMGGAIAWLCLEAGYKVTGHVPLPEFASSVIPKLRAKYAFALKKGTITEEEVERRLATVVVTTKLSEIFNHDLVIEARSENLNVKADFYRRLGEGLRREAIAASNSSSMGPSVIVPFLGERGHPSNYVNLHFFGPAERMPLVEIVVGDETSPDTVATVHEFVRKIGKTPVILKDGSIGFLVNAGLAVYLEEAGKLYIEGTPINAIDAAMHQVFPMGPFEVVDNSGVDVAAGMFDTIKASGNPSSSILITALRDMGRWGKKTSAGFYDYYIDGKQGGVFFGLPNLIGDRGNRVASSEEIVERCLRALYQKARELVHRGIVASEEECDLAFVMGIGFAMHLGGPIFYQDAMTTRRWSE</sequence>
<evidence type="ECO:0000313" key="16">
    <source>
        <dbReference type="Proteomes" id="UP000178996"/>
    </source>
</evidence>
<proteinExistence type="predicted"/>
<dbReference type="GO" id="GO:0004300">
    <property type="term" value="F:enoyl-CoA hydratase activity"/>
    <property type="evidence" value="ECO:0007669"/>
    <property type="project" value="UniProtKB-ARBA"/>
</dbReference>
<accession>A0A1G2H7B8</accession>
<evidence type="ECO:0000256" key="4">
    <source>
        <dbReference type="ARBA" id="ARBA00022963"/>
    </source>
</evidence>
<keyword evidence="5" id="KW-0560">Oxidoreductase</keyword>
<dbReference type="Pfam" id="PF00378">
    <property type="entry name" value="ECH_1"/>
    <property type="match status" value="1"/>
</dbReference>
<evidence type="ECO:0000256" key="5">
    <source>
        <dbReference type="ARBA" id="ARBA00023002"/>
    </source>
</evidence>
<keyword evidence="4" id="KW-0442">Lipid degradation</keyword>
<gene>
    <name evidence="15" type="ORF">A3G60_03635</name>
</gene>
<dbReference type="Pfam" id="PF02737">
    <property type="entry name" value="3HCDH_N"/>
    <property type="match status" value="1"/>
</dbReference>
<keyword evidence="3" id="KW-0276">Fatty acid metabolism</keyword>
<keyword evidence="6" id="KW-0520">NAD</keyword>
<evidence type="ECO:0000259" key="13">
    <source>
        <dbReference type="Pfam" id="PF00725"/>
    </source>
</evidence>
<keyword evidence="10" id="KW-0456">Lyase</keyword>
<keyword evidence="9" id="KW-0413">Isomerase</keyword>
<comment type="catalytic activity">
    <reaction evidence="12">
        <text>a (3S)-3-hydroxyacyl-CoA + NAD(+) = a 3-oxoacyl-CoA + NADH + H(+)</text>
        <dbReference type="Rhea" id="RHEA:22432"/>
        <dbReference type="ChEBI" id="CHEBI:15378"/>
        <dbReference type="ChEBI" id="CHEBI:57318"/>
        <dbReference type="ChEBI" id="CHEBI:57540"/>
        <dbReference type="ChEBI" id="CHEBI:57945"/>
        <dbReference type="ChEBI" id="CHEBI:90726"/>
        <dbReference type="EC" id="1.1.1.35"/>
    </reaction>
</comment>
<feature type="domain" description="3-hydroxyacyl-CoA dehydrogenase NAD binding" evidence="14">
    <location>
        <begin position="310"/>
        <end position="491"/>
    </location>
</feature>
<reference evidence="15 16" key="1">
    <citation type="journal article" date="2016" name="Nat. Commun.">
        <title>Thousands of microbial genomes shed light on interconnected biogeochemical processes in an aquifer system.</title>
        <authorList>
            <person name="Anantharaman K."/>
            <person name="Brown C.T."/>
            <person name="Hug L.A."/>
            <person name="Sharon I."/>
            <person name="Castelle C.J."/>
            <person name="Probst A.J."/>
            <person name="Thomas B.C."/>
            <person name="Singh A."/>
            <person name="Wilkins M.J."/>
            <person name="Karaoz U."/>
            <person name="Brodie E.L."/>
            <person name="Williams K.H."/>
            <person name="Hubbard S.S."/>
            <person name="Banfield J.F."/>
        </authorList>
    </citation>
    <scope>NUCLEOTIDE SEQUENCE [LARGE SCALE GENOMIC DNA]</scope>
</reference>
<dbReference type="Pfam" id="PF00725">
    <property type="entry name" value="3HCDH"/>
    <property type="match status" value="1"/>
</dbReference>
<comment type="caution">
    <text evidence="15">The sequence shown here is derived from an EMBL/GenBank/DDBJ whole genome shotgun (WGS) entry which is preliminary data.</text>
</comment>
<evidence type="ECO:0000259" key="14">
    <source>
        <dbReference type="Pfam" id="PF02737"/>
    </source>
</evidence>
<dbReference type="InterPro" id="IPR006176">
    <property type="entry name" value="3-OHacyl-CoA_DH_NAD-bd"/>
</dbReference>
<dbReference type="InterPro" id="IPR006108">
    <property type="entry name" value="3HC_DH_C"/>
</dbReference>
<dbReference type="Proteomes" id="UP000178996">
    <property type="component" value="Unassembled WGS sequence"/>
</dbReference>
<dbReference type="Gene3D" id="3.90.226.10">
    <property type="entry name" value="2-enoyl-CoA Hydratase, Chain A, domain 1"/>
    <property type="match status" value="1"/>
</dbReference>
<dbReference type="CDD" id="cd06558">
    <property type="entry name" value="crotonase-like"/>
    <property type="match status" value="1"/>
</dbReference>
<dbReference type="InterPro" id="IPR001753">
    <property type="entry name" value="Enoyl-CoA_hydra/iso"/>
</dbReference>
<keyword evidence="7" id="KW-0443">Lipid metabolism</keyword>
<dbReference type="Gene3D" id="1.10.1040.50">
    <property type="match status" value="1"/>
</dbReference>
<keyword evidence="11" id="KW-0511">Multifunctional enzyme</keyword>
<comment type="pathway">
    <text evidence="2">Lipid metabolism; fatty acid beta-oxidation.</text>
</comment>
<dbReference type="Gene3D" id="3.40.50.720">
    <property type="entry name" value="NAD(P)-binding Rossmann-like Domain"/>
    <property type="match status" value="1"/>
</dbReference>
<evidence type="ECO:0000256" key="1">
    <source>
        <dbReference type="ARBA" id="ARBA00004275"/>
    </source>
</evidence>
<dbReference type="GO" id="GO:0070403">
    <property type="term" value="F:NAD+ binding"/>
    <property type="evidence" value="ECO:0007669"/>
    <property type="project" value="InterPro"/>
</dbReference>
<evidence type="ECO:0000256" key="8">
    <source>
        <dbReference type="ARBA" id="ARBA00023140"/>
    </source>
</evidence>
<evidence type="ECO:0000256" key="2">
    <source>
        <dbReference type="ARBA" id="ARBA00005005"/>
    </source>
</evidence>
<dbReference type="SUPFAM" id="SSF48179">
    <property type="entry name" value="6-phosphogluconate dehydrogenase C-terminal domain-like"/>
    <property type="match status" value="2"/>
</dbReference>
<evidence type="ECO:0000256" key="9">
    <source>
        <dbReference type="ARBA" id="ARBA00023235"/>
    </source>
</evidence>
<evidence type="ECO:0000256" key="11">
    <source>
        <dbReference type="ARBA" id="ARBA00023268"/>
    </source>
</evidence>
<name>A0A1G2H7B8_9BACT</name>
<dbReference type="InterPro" id="IPR008927">
    <property type="entry name" value="6-PGluconate_DH-like_C_sf"/>
</dbReference>
<dbReference type="SUPFAM" id="SSF52096">
    <property type="entry name" value="ClpP/crotonase"/>
    <property type="match status" value="1"/>
</dbReference>
<comment type="subcellular location">
    <subcellularLocation>
        <location evidence="1">Peroxisome</location>
    </subcellularLocation>
</comment>
<dbReference type="InterPro" id="IPR029045">
    <property type="entry name" value="ClpP/crotonase-like_dom_sf"/>
</dbReference>
<dbReference type="AlphaFoldDB" id="A0A1G2H7B8"/>